<keyword evidence="2" id="KW-0805">Transcription regulation</keyword>
<evidence type="ECO:0000256" key="2">
    <source>
        <dbReference type="ARBA" id="ARBA00023015"/>
    </source>
</evidence>
<comment type="caution">
    <text evidence="4">Lacks conserved residue(s) required for the propagation of feature annotation.</text>
</comment>
<gene>
    <name evidence="7" type="ORF">RJT34_15430</name>
</gene>
<dbReference type="GO" id="GO:0009736">
    <property type="term" value="P:cytokinin-activated signaling pathway"/>
    <property type="evidence" value="ECO:0007669"/>
    <property type="project" value="InterPro"/>
</dbReference>
<reference evidence="7 8" key="1">
    <citation type="submission" date="2024-01" db="EMBL/GenBank/DDBJ databases">
        <title>The genomes of 5 underutilized Papilionoideae crops provide insights into root nodulation and disease resistance.</title>
        <authorList>
            <person name="Yuan L."/>
        </authorList>
    </citation>
    <scope>NUCLEOTIDE SEQUENCE [LARGE SCALE GENOMIC DNA]</scope>
    <source>
        <strain evidence="7">LY-2023</strain>
        <tissue evidence="7">Leaf</tissue>
    </source>
</reference>
<dbReference type="PROSITE" id="PS50110">
    <property type="entry name" value="RESPONSE_REGULATORY"/>
    <property type="match status" value="1"/>
</dbReference>
<keyword evidence="3" id="KW-0804">Transcription</keyword>
<evidence type="ECO:0000256" key="4">
    <source>
        <dbReference type="PROSITE-ProRule" id="PRU00169"/>
    </source>
</evidence>
<sequence length="176" mass="19992">MDAANLKSINFKRCLVPCIKILVVDSDLKCLQILSKMLSSLGYDVDTASKASEALSIFEERKNELDLLLVEVDLPDMEIGEFTEKIRESSDMPYCLMTADSNVFSKSRIVCYGAQLYFRKPIMIHDLTGLWKLTTQMKNKYKRLSSEIAKRLRAQQQKPEKKTLGTTAKNKCVNGN</sequence>
<keyword evidence="8" id="KW-1185">Reference proteome</keyword>
<dbReference type="InterPro" id="IPR001789">
    <property type="entry name" value="Sig_transdc_resp-reg_receiver"/>
</dbReference>
<evidence type="ECO:0000313" key="8">
    <source>
        <dbReference type="Proteomes" id="UP001359559"/>
    </source>
</evidence>
<organism evidence="7 8">
    <name type="scientific">Clitoria ternatea</name>
    <name type="common">Butterfly pea</name>
    <dbReference type="NCBI Taxonomy" id="43366"/>
    <lineage>
        <taxon>Eukaryota</taxon>
        <taxon>Viridiplantae</taxon>
        <taxon>Streptophyta</taxon>
        <taxon>Embryophyta</taxon>
        <taxon>Tracheophyta</taxon>
        <taxon>Spermatophyta</taxon>
        <taxon>Magnoliopsida</taxon>
        <taxon>eudicotyledons</taxon>
        <taxon>Gunneridae</taxon>
        <taxon>Pentapetalae</taxon>
        <taxon>rosids</taxon>
        <taxon>fabids</taxon>
        <taxon>Fabales</taxon>
        <taxon>Fabaceae</taxon>
        <taxon>Papilionoideae</taxon>
        <taxon>50 kb inversion clade</taxon>
        <taxon>NPAAA clade</taxon>
        <taxon>indigoferoid/millettioid clade</taxon>
        <taxon>Phaseoleae</taxon>
        <taxon>Clitoria</taxon>
    </lineage>
</organism>
<evidence type="ECO:0000256" key="3">
    <source>
        <dbReference type="ARBA" id="ARBA00023163"/>
    </source>
</evidence>
<dbReference type="Proteomes" id="UP001359559">
    <property type="component" value="Unassembled WGS sequence"/>
</dbReference>
<feature type="domain" description="Response regulatory" evidence="6">
    <location>
        <begin position="20"/>
        <end position="135"/>
    </location>
</feature>
<dbReference type="AlphaFoldDB" id="A0AAN9PCR1"/>
<dbReference type="InterPro" id="IPR045279">
    <property type="entry name" value="ARR-like"/>
</dbReference>
<evidence type="ECO:0000256" key="5">
    <source>
        <dbReference type="SAM" id="MobiDB-lite"/>
    </source>
</evidence>
<evidence type="ECO:0000259" key="6">
    <source>
        <dbReference type="PROSITE" id="PS50110"/>
    </source>
</evidence>
<dbReference type="EMBL" id="JAYKXN010000004">
    <property type="protein sequence ID" value="KAK7292579.1"/>
    <property type="molecule type" value="Genomic_DNA"/>
</dbReference>
<dbReference type="Pfam" id="PF00072">
    <property type="entry name" value="Response_reg"/>
    <property type="match status" value="1"/>
</dbReference>
<evidence type="ECO:0000256" key="1">
    <source>
        <dbReference type="ARBA" id="ARBA00023012"/>
    </source>
</evidence>
<proteinExistence type="predicted"/>
<dbReference type="PANTHER" id="PTHR43874">
    <property type="entry name" value="TWO-COMPONENT RESPONSE REGULATOR"/>
    <property type="match status" value="1"/>
</dbReference>
<keyword evidence="1" id="KW-0902">Two-component regulatory system</keyword>
<name>A0AAN9PCR1_CLITE</name>
<dbReference type="InterPro" id="IPR011006">
    <property type="entry name" value="CheY-like_superfamily"/>
</dbReference>
<dbReference type="SMART" id="SM00448">
    <property type="entry name" value="REC"/>
    <property type="match status" value="1"/>
</dbReference>
<dbReference type="SUPFAM" id="SSF52172">
    <property type="entry name" value="CheY-like"/>
    <property type="match status" value="1"/>
</dbReference>
<dbReference type="Gene3D" id="3.40.50.2300">
    <property type="match status" value="1"/>
</dbReference>
<comment type="caution">
    <text evidence="7">The sequence shown here is derived from an EMBL/GenBank/DDBJ whole genome shotgun (WGS) entry which is preliminary data.</text>
</comment>
<dbReference type="PANTHER" id="PTHR43874:SF58">
    <property type="entry name" value="TWO-COMPONENT RESPONSE REGULATOR-LIKE APRR8-RELATED"/>
    <property type="match status" value="1"/>
</dbReference>
<accession>A0AAN9PCR1</accession>
<feature type="compositionally biased region" description="Polar residues" evidence="5">
    <location>
        <begin position="164"/>
        <end position="176"/>
    </location>
</feature>
<dbReference type="GO" id="GO:0000160">
    <property type="term" value="P:phosphorelay signal transduction system"/>
    <property type="evidence" value="ECO:0007669"/>
    <property type="project" value="UniProtKB-KW"/>
</dbReference>
<protein>
    <recommendedName>
        <fullName evidence="6">Response regulatory domain-containing protein</fullName>
    </recommendedName>
</protein>
<feature type="region of interest" description="Disordered" evidence="5">
    <location>
        <begin position="155"/>
        <end position="176"/>
    </location>
</feature>
<evidence type="ECO:0000313" key="7">
    <source>
        <dbReference type="EMBL" id="KAK7292579.1"/>
    </source>
</evidence>